<dbReference type="EMBL" id="UINC01029569">
    <property type="protein sequence ID" value="SVB12505.1"/>
    <property type="molecule type" value="Genomic_DNA"/>
</dbReference>
<name>A0A382BFC1_9ZZZZ</name>
<organism evidence="2">
    <name type="scientific">marine metagenome</name>
    <dbReference type="NCBI Taxonomy" id="408172"/>
    <lineage>
        <taxon>unclassified sequences</taxon>
        <taxon>metagenomes</taxon>
        <taxon>ecological metagenomes</taxon>
    </lineage>
</organism>
<gene>
    <name evidence="2" type="ORF">METZ01_LOCUS165359</name>
</gene>
<dbReference type="Pfam" id="PF24696">
    <property type="entry name" value="UGSC"/>
    <property type="match status" value="1"/>
</dbReference>
<dbReference type="AlphaFoldDB" id="A0A382BFC1"/>
<evidence type="ECO:0000313" key="2">
    <source>
        <dbReference type="EMBL" id="SVB12505.1"/>
    </source>
</evidence>
<protein>
    <recommendedName>
        <fullName evidence="1">UGSC-like domain-containing protein</fullName>
    </recommendedName>
</protein>
<feature type="domain" description="UGSC-like" evidence="1">
    <location>
        <begin position="13"/>
        <end position="102"/>
    </location>
</feature>
<accession>A0A382BFC1</accession>
<reference evidence="2" key="1">
    <citation type="submission" date="2018-05" db="EMBL/GenBank/DDBJ databases">
        <authorList>
            <person name="Lanie J.A."/>
            <person name="Ng W.-L."/>
            <person name="Kazmierczak K.M."/>
            <person name="Andrzejewski T.M."/>
            <person name="Davidsen T.M."/>
            <person name="Wayne K.J."/>
            <person name="Tettelin H."/>
            <person name="Glass J.I."/>
            <person name="Rusch D."/>
            <person name="Podicherti R."/>
            <person name="Tsui H.-C.T."/>
            <person name="Winkler M.E."/>
        </authorList>
    </citation>
    <scope>NUCLEOTIDE SEQUENCE</scope>
</reference>
<dbReference type="InterPro" id="IPR057767">
    <property type="entry name" value="UGSC-like_dom"/>
</dbReference>
<evidence type="ECO:0000259" key="1">
    <source>
        <dbReference type="Pfam" id="PF24696"/>
    </source>
</evidence>
<proteinExistence type="predicted"/>
<sequence length="102" mass="10964">MEETMASEVGIKVLNPTIDPNTERNLMAIRPESLDGTTIGLLANGKRNSVELLKHIYDVLKENNDVTLGIEENKGNASRPCPGDILSNVADNCDLVITASGD</sequence>